<keyword evidence="3" id="KW-0804">Transcription</keyword>
<keyword evidence="7" id="KW-1185">Reference proteome</keyword>
<sequence>MKKIAYISMTDEEASFQIKNDKQDAVHFEKVVTDNDQVDLNDYAGVVLQDSGTEDIYYICEMIMKLKKRKSSFVWIMTDDPLKSSSLVYLKLGADGILDSNCESEHIKWQINNSIVRYQDYASAASSKTEDEKSTRQSSIQLFPQNLSIVLGGETEIELTKSEYKLIELLNTKPNQAYSYEEISMHVWGEVVEAPKSRLGNLICRLRSKLARKSTSSKVQLGLKTVRNKGYMLCLEIKD</sequence>
<dbReference type="EMBL" id="JAEDXU010000003">
    <property type="protein sequence ID" value="MBP1045954.1"/>
    <property type="molecule type" value="Genomic_DNA"/>
</dbReference>
<evidence type="ECO:0000256" key="4">
    <source>
        <dbReference type="PROSITE-ProRule" id="PRU01091"/>
    </source>
</evidence>
<evidence type="ECO:0000256" key="1">
    <source>
        <dbReference type="ARBA" id="ARBA00023015"/>
    </source>
</evidence>
<name>A0ABS4CJH3_9ENTE</name>
<dbReference type="InterPro" id="IPR001867">
    <property type="entry name" value="OmpR/PhoB-type_DNA-bd"/>
</dbReference>
<dbReference type="RefSeq" id="WP_209556786.1">
    <property type="nucleotide sequence ID" value="NZ_JAEDXU010000003.1"/>
</dbReference>
<dbReference type="InterPro" id="IPR016032">
    <property type="entry name" value="Sig_transdc_resp-reg_C-effctor"/>
</dbReference>
<reference evidence="6 7" key="1">
    <citation type="submission" date="2020-12" db="EMBL/GenBank/DDBJ databases">
        <title>Vagococcus allomyrinae sp. nov. and Enterococcus lavae sp. nov., isolated from the larvae of Allomyrina dichotoma.</title>
        <authorList>
            <person name="Lee S.D."/>
        </authorList>
    </citation>
    <scope>NUCLEOTIDE SEQUENCE [LARGE SCALE GENOMIC DNA]</scope>
    <source>
        <strain evidence="6 7">BWM-S5</strain>
    </source>
</reference>
<organism evidence="6 7">
    <name type="scientific">Enterococcus larvae</name>
    <dbReference type="NCBI Taxonomy" id="2794352"/>
    <lineage>
        <taxon>Bacteria</taxon>
        <taxon>Bacillati</taxon>
        <taxon>Bacillota</taxon>
        <taxon>Bacilli</taxon>
        <taxon>Lactobacillales</taxon>
        <taxon>Enterococcaceae</taxon>
        <taxon>Enterococcus</taxon>
    </lineage>
</organism>
<proteinExistence type="predicted"/>
<evidence type="ECO:0000313" key="6">
    <source>
        <dbReference type="EMBL" id="MBP1045954.1"/>
    </source>
</evidence>
<dbReference type="Proteomes" id="UP000673375">
    <property type="component" value="Unassembled WGS sequence"/>
</dbReference>
<evidence type="ECO:0000259" key="5">
    <source>
        <dbReference type="PROSITE" id="PS51755"/>
    </source>
</evidence>
<protein>
    <submittedName>
        <fullName evidence="6">Winged helix-turn-helix domain-containing protein</fullName>
    </submittedName>
</protein>
<comment type="caution">
    <text evidence="6">The sequence shown here is derived from an EMBL/GenBank/DDBJ whole genome shotgun (WGS) entry which is preliminary data.</text>
</comment>
<dbReference type="Gene3D" id="1.10.10.10">
    <property type="entry name" value="Winged helix-like DNA-binding domain superfamily/Winged helix DNA-binding domain"/>
    <property type="match status" value="1"/>
</dbReference>
<dbReference type="PROSITE" id="PS51755">
    <property type="entry name" value="OMPR_PHOB"/>
    <property type="match status" value="1"/>
</dbReference>
<dbReference type="SUPFAM" id="SSF46894">
    <property type="entry name" value="C-terminal effector domain of the bipartite response regulators"/>
    <property type="match status" value="1"/>
</dbReference>
<dbReference type="Pfam" id="PF00486">
    <property type="entry name" value="Trans_reg_C"/>
    <property type="match status" value="1"/>
</dbReference>
<evidence type="ECO:0000256" key="3">
    <source>
        <dbReference type="ARBA" id="ARBA00023163"/>
    </source>
</evidence>
<evidence type="ECO:0000256" key="2">
    <source>
        <dbReference type="ARBA" id="ARBA00023125"/>
    </source>
</evidence>
<feature type="DNA-binding region" description="OmpR/PhoB-type" evidence="4">
    <location>
        <begin position="132"/>
        <end position="235"/>
    </location>
</feature>
<dbReference type="InterPro" id="IPR036388">
    <property type="entry name" value="WH-like_DNA-bd_sf"/>
</dbReference>
<dbReference type="SMART" id="SM00862">
    <property type="entry name" value="Trans_reg_C"/>
    <property type="match status" value="1"/>
</dbReference>
<gene>
    <name evidence="6" type="ORF">I6N96_06645</name>
</gene>
<evidence type="ECO:0000313" key="7">
    <source>
        <dbReference type="Proteomes" id="UP000673375"/>
    </source>
</evidence>
<accession>A0ABS4CJH3</accession>
<keyword evidence="1" id="KW-0805">Transcription regulation</keyword>
<keyword evidence="2 4" id="KW-0238">DNA-binding</keyword>
<feature type="domain" description="OmpR/PhoB-type" evidence="5">
    <location>
        <begin position="132"/>
        <end position="235"/>
    </location>
</feature>
<dbReference type="CDD" id="cd00383">
    <property type="entry name" value="trans_reg_C"/>
    <property type="match status" value="1"/>
</dbReference>